<dbReference type="GO" id="GO:0030420">
    <property type="term" value="P:establishment of competence for transformation"/>
    <property type="evidence" value="ECO:0007669"/>
    <property type="project" value="InterPro"/>
</dbReference>
<organism evidence="9 10">
    <name type="scientific">Candidatus Eisenbergiella pullistercoris</name>
    <dbReference type="NCBI Taxonomy" id="2838555"/>
    <lineage>
        <taxon>Bacteria</taxon>
        <taxon>Bacillati</taxon>
        <taxon>Bacillota</taxon>
        <taxon>Clostridia</taxon>
        <taxon>Lachnospirales</taxon>
        <taxon>Lachnospiraceae</taxon>
        <taxon>Eisenbergiella</taxon>
    </lineage>
</organism>
<dbReference type="AlphaFoldDB" id="A0A9D1YRY8"/>
<feature type="transmembrane region" description="Helical" evidence="6">
    <location>
        <begin position="443"/>
        <end position="461"/>
    </location>
</feature>
<dbReference type="NCBIfam" id="TIGR00361">
    <property type="entry name" value="ComEC_Rec2"/>
    <property type="match status" value="1"/>
</dbReference>
<feature type="transmembrane region" description="Helical" evidence="6">
    <location>
        <begin position="248"/>
        <end position="267"/>
    </location>
</feature>
<dbReference type="EMBL" id="DXDD01000163">
    <property type="protein sequence ID" value="HIY61602.1"/>
    <property type="molecule type" value="Genomic_DNA"/>
</dbReference>
<dbReference type="Gene3D" id="3.60.15.10">
    <property type="entry name" value="Ribonuclease Z/Hydroxyacylglutathione hydrolase-like"/>
    <property type="match status" value="1"/>
</dbReference>
<protein>
    <submittedName>
        <fullName evidence="9">DNA internalization-related competence protein ComEC/Rec2</fullName>
    </submittedName>
</protein>
<dbReference type="GO" id="GO:0005886">
    <property type="term" value="C:plasma membrane"/>
    <property type="evidence" value="ECO:0007669"/>
    <property type="project" value="UniProtKB-SubCell"/>
</dbReference>
<feature type="domain" description="ComEC/Rec2-related protein" evidence="8">
    <location>
        <begin position="193"/>
        <end position="500"/>
    </location>
</feature>
<evidence type="ECO:0000313" key="10">
    <source>
        <dbReference type="Proteomes" id="UP000824007"/>
    </source>
</evidence>
<dbReference type="Proteomes" id="UP000824007">
    <property type="component" value="Unassembled WGS sequence"/>
</dbReference>
<evidence type="ECO:0000259" key="8">
    <source>
        <dbReference type="Pfam" id="PF03772"/>
    </source>
</evidence>
<evidence type="ECO:0000256" key="1">
    <source>
        <dbReference type="ARBA" id="ARBA00004651"/>
    </source>
</evidence>
<gene>
    <name evidence="9" type="ORF">H9831_13130</name>
</gene>
<feature type="transmembrane region" description="Helical" evidence="6">
    <location>
        <begin position="414"/>
        <end position="436"/>
    </location>
</feature>
<feature type="transmembrane region" description="Helical" evidence="6">
    <location>
        <begin position="383"/>
        <end position="402"/>
    </location>
</feature>
<reference evidence="9" key="2">
    <citation type="submission" date="2021-04" db="EMBL/GenBank/DDBJ databases">
        <authorList>
            <person name="Gilroy R."/>
        </authorList>
    </citation>
    <scope>NUCLEOTIDE SEQUENCE</scope>
    <source>
        <strain evidence="9">ChiSxjej3B15-24422</strain>
    </source>
</reference>
<keyword evidence="3 6" id="KW-0812">Transmembrane</keyword>
<name>A0A9D1YRY8_9FIRM</name>
<sequence length="827" mass="88876">MRRPLAAASLLFITAVRLVTLLWPLPVPVPDRPDGQRAEYTGTVSDIVCYTDTKTGEPVRLVYLENAASSSVSSFQEAVPATRDGGIPSSDPAGSYQIICRLSENSYLPKIGSLVRCGGEVSHFREASNPGEFDAKAYYNRQGYAFELRDAAVTGTGQDYSRFRQLLWQIKSRMGRALELLLSPEDASVMKAMLLGEKKGMDQEIKSLYQAAGISHVVAISGLHISILGMGVYNLLRRLFGRPGRPGSGQLPACAVSALFLLSFLFMTGFSASSMRAGIMFALSLTARLLGRTYDTATALAVAAALLLTENPAWIDDTGFQLSFTAALAASIAVPAFSRMDPLKDWLLKRDSGGAVQRYRPRGSGKQLRTFGIRLAETLSSGFRSSFCVSMVTLPLVLSSFYEWNVLSVAVNLIVIPLMGTLLGCCILLASLGGLLLSAGGEWLPLLAPAALPVKGILFLYETLCRLGSTGGIGLFRPGAPQLWQILLFYACLLILFLSAGRLPRIAGYVSCALLCLIFLAGKPAGVQVTMLDVGQGDCIYIRTPDGSHYLCDGGSTSKLQTGTWQVIPFLKHQGVSRLELIFISHCDTDHISAVKEILDWAGEGKVRIGGLVLAASGTEDEMRASLIETAQKNGVPVYRMEAGDQIRRGSALFQAVYPFSEKNTSGKASADRNASSLVLRFSRLRGSEACPGEADAPEQGRPEEAFSLLLTGDLEAGGEKQILERCPELVSGCTILKTAHHGSDTSTSQAFLDAARPQAALISCGRNNSYGHPHEEVLSRLDAAGIPVFLTAERGAITVREQNGTVTVETFLQPEDGRAARGRLRP</sequence>
<evidence type="ECO:0000256" key="6">
    <source>
        <dbReference type="SAM" id="Phobius"/>
    </source>
</evidence>
<feature type="transmembrane region" description="Helical" evidence="6">
    <location>
        <begin position="481"/>
        <end position="499"/>
    </location>
</feature>
<dbReference type="InterPro" id="IPR004477">
    <property type="entry name" value="ComEC_N"/>
</dbReference>
<dbReference type="SUPFAM" id="SSF56281">
    <property type="entry name" value="Metallo-hydrolase/oxidoreductase"/>
    <property type="match status" value="1"/>
</dbReference>
<dbReference type="NCBIfam" id="TIGR00360">
    <property type="entry name" value="ComEC_N-term"/>
    <property type="match status" value="1"/>
</dbReference>
<evidence type="ECO:0000313" key="9">
    <source>
        <dbReference type="EMBL" id="HIY61602.1"/>
    </source>
</evidence>
<dbReference type="InterPro" id="IPR036866">
    <property type="entry name" value="RibonucZ/Hydroxyglut_hydro"/>
</dbReference>
<accession>A0A9D1YRY8</accession>
<feature type="domain" description="Metallo-beta-lactamase" evidence="7">
    <location>
        <begin position="533"/>
        <end position="630"/>
    </location>
</feature>
<dbReference type="CDD" id="cd07731">
    <property type="entry name" value="ComA-like_MBL-fold"/>
    <property type="match status" value="1"/>
</dbReference>
<evidence type="ECO:0000256" key="3">
    <source>
        <dbReference type="ARBA" id="ARBA00022692"/>
    </source>
</evidence>
<comment type="subcellular location">
    <subcellularLocation>
        <location evidence="1">Cell membrane</location>
        <topology evidence="1">Multi-pass membrane protein</topology>
    </subcellularLocation>
</comment>
<comment type="caution">
    <text evidence="9">The sequence shown here is derived from an EMBL/GenBank/DDBJ whole genome shotgun (WGS) entry which is preliminary data.</text>
</comment>
<feature type="transmembrane region" description="Helical" evidence="6">
    <location>
        <begin position="213"/>
        <end position="236"/>
    </location>
</feature>
<evidence type="ECO:0000256" key="5">
    <source>
        <dbReference type="ARBA" id="ARBA00023136"/>
    </source>
</evidence>
<dbReference type="InterPro" id="IPR035681">
    <property type="entry name" value="ComA-like_MBL"/>
</dbReference>
<dbReference type="InterPro" id="IPR052159">
    <property type="entry name" value="Competence_DNA_uptake"/>
</dbReference>
<keyword evidence="2" id="KW-1003">Cell membrane</keyword>
<reference evidence="9" key="1">
    <citation type="journal article" date="2021" name="PeerJ">
        <title>Extensive microbial diversity within the chicken gut microbiome revealed by metagenomics and culture.</title>
        <authorList>
            <person name="Gilroy R."/>
            <person name="Ravi A."/>
            <person name="Getino M."/>
            <person name="Pursley I."/>
            <person name="Horton D.L."/>
            <person name="Alikhan N.F."/>
            <person name="Baker D."/>
            <person name="Gharbi K."/>
            <person name="Hall N."/>
            <person name="Watson M."/>
            <person name="Adriaenssens E.M."/>
            <person name="Foster-Nyarko E."/>
            <person name="Jarju S."/>
            <person name="Secka A."/>
            <person name="Antonio M."/>
            <person name="Oren A."/>
            <person name="Chaudhuri R.R."/>
            <person name="La Ragione R."/>
            <person name="Hildebrand F."/>
            <person name="Pallen M.J."/>
        </authorList>
    </citation>
    <scope>NUCLEOTIDE SEQUENCE</scope>
    <source>
        <strain evidence="9">ChiSxjej3B15-24422</strain>
    </source>
</reference>
<evidence type="ECO:0000259" key="7">
    <source>
        <dbReference type="Pfam" id="PF00753"/>
    </source>
</evidence>
<keyword evidence="4 6" id="KW-1133">Transmembrane helix</keyword>
<keyword evidence="5 6" id="KW-0472">Membrane</keyword>
<dbReference type="PANTHER" id="PTHR30619:SF1">
    <property type="entry name" value="RECOMBINATION PROTEIN 2"/>
    <property type="match status" value="1"/>
</dbReference>
<dbReference type="Pfam" id="PF03772">
    <property type="entry name" value="Competence"/>
    <property type="match status" value="1"/>
</dbReference>
<dbReference type="Pfam" id="PF00753">
    <property type="entry name" value="Lactamase_B"/>
    <property type="match status" value="1"/>
</dbReference>
<dbReference type="PANTHER" id="PTHR30619">
    <property type="entry name" value="DNA INTERNALIZATION/COMPETENCE PROTEIN COMEC/REC2"/>
    <property type="match status" value="1"/>
</dbReference>
<feature type="transmembrane region" description="Helical" evidence="6">
    <location>
        <begin position="506"/>
        <end position="522"/>
    </location>
</feature>
<dbReference type="InterPro" id="IPR004797">
    <property type="entry name" value="Competence_ComEC/Rec2"/>
</dbReference>
<dbReference type="InterPro" id="IPR001279">
    <property type="entry name" value="Metallo-B-lactamas"/>
</dbReference>
<proteinExistence type="predicted"/>
<evidence type="ECO:0000256" key="4">
    <source>
        <dbReference type="ARBA" id="ARBA00022989"/>
    </source>
</evidence>
<evidence type="ECO:0000256" key="2">
    <source>
        <dbReference type="ARBA" id="ARBA00022475"/>
    </source>
</evidence>